<dbReference type="InterPro" id="IPR050401">
    <property type="entry name" value="Cyclic_nucleotide_synthase"/>
</dbReference>
<protein>
    <recommendedName>
        <fullName evidence="1">guanylate cyclase</fullName>
        <ecNumber evidence="1">4.6.1.2</ecNumber>
    </recommendedName>
</protein>
<evidence type="ECO:0000313" key="7">
    <source>
        <dbReference type="Proteomes" id="UP001164746"/>
    </source>
</evidence>
<dbReference type="Pfam" id="PF07714">
    <property type="entry name" value="PK_Tyr_Ser-Thr"/>
    <property type="match status" value="1"/>
</dbReference>
<evidence type="ECO:0000256" key="4">
    <source>
        <dbReference type="ARBA" id="ARBA00023293"/>
    </source>
</evidence>
<evidence type="ECO:0000259" key="5">
    <source>
        <dbReference type="PROSITE" id="PS50011"/>
    </source>
</evidence>
<accession>A0ABY7GJV3</accession>
<keyword evidence="4" id="KW-0141">cGMP biosynthesis</keyword>
<dbReference type="SUPFAM" id="SSF56112">
    <property type="entry name" value="Protein kinase-like (PK-like)"/>
    <property type="match status" value="1"/>
</dbReference>
<name>A0ABY7GJV3_MYAAR</name>
<evidence type="ECO:0000256" key="2">
    <source>
        <dbReference type="ARBA" id="ARBA00022741"/>
    </source>
</evidence>
<dbReference type="EMBL" id="CP111028">
    <property type="protein sequence ID" value="WAR31871.1"/>
    <property type="molecule type" value="Genomic_DNA"/>
</dbReference>
<dbReference type="InterPro" id="IPR011009">
    <property type="entry name" value="Kinase-like_dom_sf"/>
</dbReference>
<sequence length="92" mass="10515">DILHNESIKLDWDFKLSLLNDIVEGMYYLHSSSINVHGRLTSSRCVIDGRFVLKITGFGLNIINNTNTRKEHQDNVNGETPYIKAISYVNFS</sequence>
<keyword evidence="2" id="KW-0547">Nucleotide-binding</keyword>
<proteinExistence type="predicted"/>
<reference evidence="6" key="1">
    <citation type="submission" date="2022-11" db="EMBL/GenBank/DDBJ databases">
        <title>Centuries of genome instability and evolution in soft-shell clam transmissible cancer (bioRxiv).</title>
        <authorList>
            <person name="Hart S.F.M."/>
            <person name="Yonemitsu M.A."/>
            <person name="Giersch R.M."/>
            <person name="Beal B.F."/>
            <person name="Arriagada G."/>
            <person name="Davis B.W."/>
            <person name="Ostrander E.A."/>
            <person name="Goff S.P."/>
            <person name="Metzger M.J."/>
        </authorList>
    </citation>
    <scope>NUCLEOTIDE SEQUENCE</scope>
    <source>
        <strain evidence="6">MELC-2E11</strain>
        <tissue evidence="6">Siphon/mantle</tissue>
    </source>
</reference>
<evidence type="ECO:0000256" key="1">
    <source>
        <dbReference type="ARBA" id="ARBA00012202"/>
    </source>
</evidence>
<dbReference type="Gene3D" id="1.10.510.10">
    <property type="entry name" value="Transferase(Phosphotransferase) domain 1"/>
    <property type="match status" value="1"/>
</dbReference>
<dbReference type="InterPro" id="IPR000719">
    <property type="entry name" value="Prot_kinase_dom"/>
</dbReference>
<dbReference type="InterPro" id="IPR001245">
    <property type="entry name" value="Ser-Thr/Tyr_kinase_cat_dom"/>
</dbReference>
<gene>
    <name evidence="6" type="ORF">MAR_034413</name>
</gene>
<organism evidence="6 7">
    <name type="scientific">Mya arenaria</name>
    <name type="common">Soft-shell clam</name>
    <dbReference type="NCBI Taxonomy" id="6604"/>
    <lineage>
        <taxon>Eukaryota</taxon>
        <taxon>Metazoa</taxon>
        <taxon>Spiralia</taxon>
        <taxon>Lophotrochozoa</taxon>
        <taxon>Mollusca</taxon>
        <taxon>Bivalvia</taxon>
        <taxon>Autobranchia</taxon>
        <taxon>Heteroconchia</taxon>
        <taxon>Euheterodonta</taxon>
        <taxon>Imparidentia</taxon>
        <taxon>Neoheterodontei</taxon>
        <taxon>Myida</taxon>
        <taxon>Myoidea</taxon>
        <taxon>Myidae</taxon>
        <taxon>Mya</taxon>
    </lineage>
</organism>
<feature type="non-terminal residue" evidence="6">
    <location>
        <position position="92"/>
    </location>
</feature>
<keyword evidence="3" id="KW-0456">Lyase</keyword>
<evidence type="ECO:0000256" key="3">
    <source>
        <dbReference type="ARBA" id="ARBA00023239"/>
    </source>
</evidence>
<feature type="domain" description="Protein kinase" evidence="5">
    <location>
        <begin position="1"/>
        <end position="92"/>
    </location>
</feature>
<dbReference type="EC" id="4.6.1.2" evidence="1"/>
<evidence type="ECO:0000313" key="6">
    <source>
        <dbReference type="EMBL" id="WAR31871.1"/>
    </source>
</evidence>
<dbReference type="Proteomes" id="UP001164746">
    <property type="component" value="Chromosome 17"/>
</dbReference>
<keyword evidence="7" id="KW-1185">Reference proteome</keyword>
<dbReference type="PANTHER" id="PTHR11920:SF335">
    <property type="entry name" value="GUANYLATE CYCLASE"/>
    <property type="match status" value="1"/>
</dbReference>
<dbReference type="PROSITE" id="PS50011">
    <property type="entry name" value="PROTEIN_KINASE_DOM"/>
    <property type="match status" value="1"/>
</dbReference>
<dbReference type="PANTHER" id="PTHR11920">
    <property type="entry name" value="GUANYLYL CYCLASE"/>
    <property type="match status" value="1"/>
</dbReference>